<dbReference type="InParanoid" id="F4S5I0"/>
<gene>
    <name evidence="2" type="ORF">MELLADRAFT_112134</name>
</gene>
<sequence length="256" mass="28865">MPTQSKYAQPKDNSSWFDRLSPRDQSEHWPLKIGPMAHPLIHAGYDQCFDCGKFGHRRDRGAGCTSKVKKAPPFGTWRRVTTGKTYSMNMLEMLPQNLEKAQAEVIAMEEIPEYVATDFDVLTPWVFTEQDMANLEATESFATKNTQSANRSHADQTAGTTLSEPKQSTSKGNPRGEPQRLYATFWIVNMISVEIELQCCKYCEIARSHRKQSKKATAMQCGSSSQTPYRKLLTGTAQEIEPFNRKACSDPPTDNQ</sequence>
<evidence type="ECO:0000256" key="1">
    <source>
        <dbReference type="SAM" id="MobiDB-lite"/>
    </source>
</evidence>
<organism evidence="3">
    <name type="scientific">Melampsora larici-populina (strain 98AG31 / pathotype 3-4-7)</name>
    <name type="common">Poplar leaf rust fungus</name>
    <dbReference type="NCBI Taxonomy" id="747676"/>
    <lineage>
        <taxon>Eukaryota</taxon>
        <taxon>Fungi</taxon>
        <taxon>Dikarya</taxon>
        <taxon>Basidiomycota</taxon>
        <taxon>Pucciniomycotina</taxon>
        <taxon>Pucciniomycetes</taxon>
        <taxon>Pucciniales</taxon>
        <taxon>Melampsoraceae</taxon>
        <taxon>Melampsora</taxon>
    </lineage>
</organism>
<dbReference type="EMBL" id="GL883151">
    <property type="protein sequence ID" value="EGG00103.1"/>
    <property type="molecule type" value="Genomic_DNA"/>
</dbReference>
<dbReference type="RefSeq" id="XP_007416701.1">
    <property type="nucleotide sequence ID" value="XM_007416639.1"/>
</dbReference>
<dbReference type="Proteomes" id="UP000001072">
    <property type="component" value="Unassembled WGS sequence"/>
</dbReference>
<protein>
    <submittedName>
        <fullName evidence="2">Uncharacterized protein</fullName>
    </submittedName>
</protein>
<evidence type="ECO:0000313" key="2">
    <source>
        <dbReference type="EMBL" id="EGG00103.1"/>
    </source>
</evidence>
<dbReference type="VEuPathDB" id="FungiDB:MELLADRAFT_112134"/>
<reference evidence="3" key="1">
    <citation type="journal article" date="2011" name="Proc. Natl. Acad. Sci. U.S.A.">
        <title>Obligate biotrophy features unraveled by the genomic analysis of rust fungi.</title>
        <authorList>
            <person name="Duplessis S."/>
            <person name="Cuomo C.A."/>
            <person name="Lin Y.-C."/>
            <person name="Aerts A."/>
            <person name="Tisserant E."/>
            <person name="Veneault-Fourrey C."/>
            <person name="Joly D.L."/>
            <person name="Hacquard S."/>
            <person name="Amselem J."/>
            <person name="Cantarel B.L."/>
            <person name="Chiu R."/>
            <person name="Coutinho P.M."/>
            <person name="Feau N."/>
            <person name="Field M."/>
            <person name="Frey P."/>
            <person name="Gelhaye E."/>
            <person name="Goldberg J."/>
            <person name="Grabherr M.G."/>
            <person name="Kodira C.D."/>
            <person name="Kohler A."/>
            <person name="Kuees U."/>
            <person name="Lindquist E.A."/>
            <person name="Lucas S.M."/>
            <person name="Mago R."/>
            <person name="Mauceli E."/>
            <person name="Morin E."/>
            <person name="Murat C."/>
            <person name="Pangilinan J.L."/>
            <person name="Park R."/>
            <person name="Pearson M."/>
            <person name="Quesneville H."/>
            <person name="Rouhier N."/>
            <person name="Sakthikumar S."/>
            <person name="Salamov A.A."/>
            <person name="Schmutz J."/>
            <person name="Selles B."/>
            <person name="Shapiro H."/>
            <person name="Tanguay P."/>
            <person name="Tuskan G.A."/>
            <person name="Henrissat B."/>
            <person name="Van de Peer Y."/>
            <person name="Rouze P."/>
            <person name="Ellis J.G."/>
            <person name="Dodds P.N."/>
            <person name="Schein J.E."/>
            <person name="Zhong S."/>
            <person name="Hamelin R.C."/>
            <person name="Grigoriev I.V."/>
            <person name="Szabo L.J."/>
            <person name="Martin F."/>
        </authorList>
    </citation>
    <scope>NUCLEOTIDE SEQUENCE [LARGE SCALE GENOMIC DNA]</scope>
    <source>
        <strain evidence="3">98AG31 / pathotype 3-4-7</strain>
    </source>
</reference>
<name>F4S5I0_MELLP</name>
<accession>F4S5I0</accession>
<feature type="compositionally biased region" description="Polar residues" evidence="1">
    <location>
        <begin position="143"/>
        <end position="172"/>
    </location>
</feature>
<dbReference type="AlphaFoldDB" id="F4S5I0"/>
<dbReference type="KEGG" id="mlr:MELLADRAFT_112134"/>
<proteinExistence type="predicted"/>
<keyword evidence="3" id="KW-1185">Reference proteome</keyword>
<feature type="compositionally biased region" description="Polar residues" evidence="1">
    <location>
        <begin position="1"/>
        <end position="16"/>
    </location>
</feature>
<dbReference type="HOGENOM" id="CLU_1086183_0_0_1"/>
<feature type="region of interest" description="Disordered" evidence="1">
    <location>
        <begin position="1"/>
        <end position="21"/>
    </location>
</feature>
<feature type="region of interest" description="Disordered" evidence="1">
    <location>
        <begin position="143"/>
        <end position="176"/>
    </location>
</feature>
<evidence type="ECO:0000313" key="3">
    <source>
        <dbReference type="Proteomes" id="UP000001072"/>
    </source>
</evidence>
<dbReference type="GeneID" id="18924574"/>